<reference evidence="4 5" key="1">
    <citation type="submission" date="2016-12" db="EMBL/GenBank/DDBJ databases">
        <authorList>
            <person name="Song W.-J."/>
            <person name="Kurnit D.M."/>
        </authorList>
    </citation>
    <scope>NUCLEOTIDE SEQUENCE [LARGE SCALE GENOMIC DNA]</scope>
    <source>
        <strain evidence="4 5">DSM 11393</strain>
    </source>
</reference>
<dbReference type="OrthoDB" id="5453354at2"/>
<evidence type="ECO:0000256" key="1">
    <source>
        <dbReference type="SAM" id="MobiDB-lite"/>
    </source>
</evidence>
<feature type="compositionally biased region" description="Basic and acidic residues" evidence="1">
    <location>
        <begin position="169"/>
        <end position="186"/>
    </location>
</feature>
<proteinExistence type="predicted"/>
<dbReference type="InterPro" id="IPR007730">
    <property type="entry name" value="SPOR-like_dom"/>
</dbReference>
<dbReference type="SUPFAM" id="SSF110997">
    <property type="entry name" value="Sporulation related repeat"/>
    <property type="match status" value="1"/>
</dbReference>
<dbReference type="GO" id="GO:0051301">
    <property type="term" value="P:cell division"/>
    <property type="evidence" value="ECO:0007669"/>
    <property type="project" value="UniProtKB-KW"/>
</dbReference>
<dbReference type="STRING" id="1121455.SAMN02745728_01596"/>
<keyword evidence="4" id="KW-0132">Cell division</keyword>
<keyword evidence="2" id="KW-0812">Transmembrane</keyword>
<dbReference type="PROSITE" id="PS51724">
    <property type="entry name" value="SPOR"/>
    <property type="match status" value="1"/>
</dbReference>
<accession>A0A1M7T6F1</accession>
<dbReference type="EMBL" id="FRDI01000007">
    <property type="protein sequence ID" value="SHN66222.1"/>
    <property type="molecule type" value="Genomic_DNA"/>
</dbReference>
<gene>
    <name evidence="4" type="ORF">SAMN02745728_01596</name>
</gene>
<evidence type="ECO:0000313" key="4">
    <source>
        <dbReference type="EMBL" id="SHN66222.1"/>
    </source>
</evidence>
<dbReference type="RefSeq" id="WP_072697286.1">
    <property type="nucleotide sequence ID" value="NZ_FRDI01000007.1"/>
</dbReference>
<keyword evidence="2" id="KW-0472">Membrane</keyword>
<feature type="region of interest" description="Disordered" evidence="1">
    <location>
        <begin position="168"/>
        <end position="192"/>
    </location>
</feature>
<protein>
    <submittedName>
        <fullName evidence="4">Cell division protein FtsN</fullName>
    </submittedName>
</protein>
<feature type="compositionally biased region" description="Polar residues" evidence="1">
    <location>
        <begin position="101"/>
        <end position="113"/>
    </location>
</feature>
<dbReference type="GO" id="GO:0042834">
    <property type="term" value="F:peptidoglycan binding"/>
    <property type="evidence" value="ECO:0007669"/>
    <property type="project" value="InterPro"/>
</dbReference>
<dbReference type="AlphaFoldDB" id="A0A1M7T6F1"/>
<dbReference type="Proteomes" id="UP000186469">
    <property type="component" value="Unassembled WGS sequence"/>
</dbReference>
<name>A0A1M7T6F1_9BACT</name>
<sequence>MAFFKRTVENGRKRYAFELSLSGLISFVGSILACIVWAFILGIILGRGYNPAENVPQLAVGLSQNTNNTENTPLRVVEKNSDGIIKAEELQFRDDLKDGQPTGTSQSVAQNKPVQPVKNLPVVIPDPKKQTQVNNNLDQANKVQQEELKKNQLAEAQNQQVIKQALNQIEDKKNTTNKKPESKTPEPKVSTSEPRFHYVYQVAASKDQSQAEQALKQISGIGIKGRLERQDGWIKILVDFVGTPDETQALKDALAKIKITRIIMRDKKPAS</sequence>
<dbReference type="Gene3D" id="3.30.70.1070">
    <property type="entry name" value="Sporulation related repeat"/>
    <property type="match status" value="1"/>
</dbReference>
<dbReference type="Pfam" id="PF05036">
    <property type="entry name" value="SPOR"/>
    <property type="match status" value="1"/>
</dbReference>
<feature type="region of interest" description="Disordered" evidence="1">
    <location>
        <begin position="94"/>
        <end position="115"/>
    </location>
</feature>
<evidence type="ECO:0000313" key="5">
    <source>
        <dbReference type="Proteomes" id="UP000186469"/>
    </source>
</evidence>
<keyword evidence="5" id="KW-1185">Reference proteome</keyword>
<feature type="transmembrane region" description="Helical" evidence="2">
    <location>
        <begin position="21"/>
        <end position="45"/>
    </location>
</feature>
<organism evidence="4 5">
    <name type="scientific">Desulfovibrio litoralis DSM 11393</name>
    <dbReference type="NCBI Taxonomy" id="1121455"/>
    <lineage>
        <taxon>Bacteria</taxon>
        <taxon>Pseudomonadati</taxon>
        <taxon>Thermodesulfobacteriota</taxon>
        <taxon>Desulfovibrionia</taxon>
        <taxon>Desulfovibrionales</taxon>
        <taxon>Desulfovibrionaceae</taxon>
        <taxon>Desulfovibrio</taxon>
    </lineage>
</organism>
<evidence type="ECO:0000256" key="2">
    <source>
        <dbReference type="SAM" id="Phobius"/>
    </source>
</evidence>
<evidence type="ECO:0000259" key="3">
    <source>
        <dbReference type="PROSITE" id="PS51724"/>
    </source>
</evidence>
<dbReference type="InterPro" id="IPR036680">
    <property type="entry name" value="SPOR-like_sf"/>
</dbReference>
<dbReference type="PROSITE" id="PS51257">
    <property type="entry name" value="PROKAR_LIPOPROTEIN"/>
    <property type="match status" value="1"/>
</dbReference>
<keyword evidence="2" id="KW-1133">Transmembrane helix</keyword>
<feature type="domain" description="SPOR" evidence="3">
    <location>
        <begin position="192"/>
        <end position="266"/>
    </location>
</feature>
<keyword evidence="4" id="KW-0131">Cell cycle</keyword>